<name>A0ABD2AZP5_VESMC</name>
<keyword evidence="2" id="KW-1185">Reference proteome</keyword>
<accession>A0ABD2AZP5</accession>
<feature type="non-terminal residue" evidence="1">
    <location>
        <position position="48"/>
    </location>
</feature>
<gene>
    <name evidence="1" type="ORF">V1477_018378</name>
</gene>
<reference evidence="1 2" key="1">
    <citation type="journal article" date="2024" name="Ann. Entomol. Soc. Am.">
        <title>Genomic analyses of the southern and eastern yellowjacket wasps (Hymenoptera: Vespidae) reveal evolutionary signatures of social life.</title>
        <authorList>
            <person name="Catto M.A."/>
            <person name="Caine P.B."/>
            <person name="Orr S.E."/>
            <person name="Hunt B.G."/>
            <person name="Goodisman M.A.D."/>
        </authorList>
    </citation>
    <scope>NUCLEOTIDE SEQUENCE [LARGE SCALE GENOMIC DNA]</scope>
    <source>
        <strain evidence="1">232</strain>
        <tissue evidence="1">Head and thorax</tissue>
    </source>
</reference>
<dbReference type="Proteomes" id="UP001607303">
    <property type="component" value="Unassembled WGS sequence"/>
</dbReference>
<protein>
    <submittedName>
        <fullName evidence="1">Uncharacterized protein</fullName>
    </submittedName>
</protein>
<dbReference type="AlphaFoldDB" id="A0ABD2AZP5"/>
<proteinExistence type="predicted"/>
<dbReference type="EMBL" id="JAYRBN010000110">
    <property type="protein sequence ID" value="KAL2725940.1"/>
    <property type="molecule type" value="Genomic_DNA"/>
</dbReference>
<sequence>MQKSPAIGQGCSCLGHAAVAIMNFHLNRLSYGLTFGMEIQCQQSISNE</sequence>
<comment type="caution">
    <text evidence="1">The sequence shown here is derived from an EMBL/GenBank/DDBJ whole genome shotgun (WGS) entry which is preliminary data.</text>
</comment>
<organism evidence="1 2">
    <name type="scientific">Vespula maculifrons</name>
    <name type="common">Eastern yellow jacket</name>
    <name type="synonym">Wasp</name>
    <dbReference type="NCBI Taxonomy" id="7453"/>
    <lineage>
        <taxon>Eukaryota</taxon>
        <taxon>Metazoa</taxon>
        <taxon>Ecdysozoa</taxon>
        <taxon>Arthropoda</taxon>
        <taxon>Hexapoda</taxon>
        <taxon>Insecta</taxon>
        <taxon>Pterygota</taxon>
        <taxon>Neoptera</taxon>
        <taxon>Endopterygota</taxon>
        <taxon>Hymenoptera</taxon>
        <taxon>Apocrita</taxon>
        <taxon>Aculeata</taxon>
        <taxon>Vespoidea</taxon>
        <taxon>Vespidae</taxon>
        <taxon>Vespinae</taxon>
        <taxon>Vespula</taxon>
    </lineage>
</organism>
<evidence type="ECO:0000313" key="2">
    <source>
        <dbReference type="Proteomes" id="UP001607303"/>
    </source>
</evidence>
<evidence type="ECO:0000313" key="1">
    <source>
        <dbReference type="EMBL" id="KAL2725940.1"/>
    </source>
</evidence>